<reference evidence="2 3" key="1">
    <citation type="submission" date="2020-07" db="EMBL/GenBank/DDBJ databases">
        <title>Complete genome sequence of Chitinibacter sp. 2T18.</title>
        <authorList>
            <person name="Bae J.-W."/>
            <person name="Choi J.-W."/>
        </authorList>
    </citation>
    <scope>NUCLEOTIDE SEQUENCE [LARGE SCALE GENOMIC DNA]</scope>
    <source>
        <strain evidence="2 3">2T18</strain>
    </source>
</reference>
<sequence length="76" mass="7567">MTTTAIVGAAAINATTTVVGITFDATKTVATGAMAVGEYAYDAANRPTASSTAQSATPKVSAIETPQPAISTPYTE</sequence>
<feature type="compositionally biased region" description="Polar residues" evidence="1">
    <location>
        <begin position="47"/>
        <end position="58"/>
    </location>
</feature>
<dbReference type="AlphaFoldDB" id="A0A7H9BLY4"/>
<dbReference type="KEGG" id="chiz:HQ393_15910"/>
<keyword evidence="3" id="KW-1185">Reference proteome</keyword>
<proteinExistence type="predicted"/>
<evidence type="ECO:0000313" key="2">
    <source>
        <dbReference type="EMBL" id="QLG89613.1"/>
    </source>
</evidence>
<evidence type="ECO:0000256" key="1">
    <source>
        <dbReference type="SAM" id="MobiDB-lite"/>
    </source>
</evidence>
<accession>A0A7H9BLY4</accession>
<dbReference type="EMBL" id="CP058627">
    <property type="protein sequence ID" value="QLG89613.1"/>
    <property type="molecule type" value="Genomic_DNA"/>
</dbReference>
<evidence type="ECO:0000313" key="3">
    <source>
        <dbReference type="Proteomes" id="UP000509597"/>
    </source>
</evidence>
<dbReference type="Proteomes" id="UP000509597">
    <property type="component" value="Chromosome"/>
</dbReference>
<name>A0A7H9BLY4_9NEIS</name>
<feature type="region of interest" description="Disordered" evidence="1">
    <location>
        <begin position="47"/>
        <end position="76"/>
    </location>
</feature>
<protein>
    <submittedName>
        <fullName evidence="2">Uncharacterized protein</fullName>
    </submittedName>
</protein>
<gene>
    <name evidence="2" type="ORF">HQ393_15910</name>
</gene>
<organism evidence="2 3">
    <name type="scientific">Chitinibacter bivalviorum</name>
    <dbReference type="NCBI Taxonomy" id="2739434"/>
    <lineage>
        <taxon>Bacteria</taxon>
        <taxon>Pseudomonadati</taxon>
        <taxon>Pseudomonadota</taxon>
        <taxon>Betaproteobacteria</taxon>
        <taxon>Neisseriales</taxon>
        <taxon>Chitinibacteraceae</taxon>
        <taxon>Chitinibacter</taxon>
    </lineage>
</organism>
<dbReference type="RefSeq" id="WP_179356491.1">
    <property type="nucleotide sequence ID" value="NZ_CP058627.1"/>
</dbReference>